<protein>
    <recommendedName>
        <fullName evidence="3">Phage tail protein</fullName>
    </recommendedName>
</protein>
<evidence type="ECO:0000313" key="1">
    <source>
        <dbReference type="EMBL" id="RCK68262.1"/>
    </source>
</evidence>
<sequence length="270" mass="30212">MLWSGVRGFAMPPFRQHKQTAPAVAGARWRGYSTDEREVFWPLEVYTSAGTEAWLSLDREFWQTMHPGKTGLWSVITPSGQARHLRLRFTDDGNPEFQDPPERVGWHLYGITLHAEQPFWTGEPIRQAWSRGVDLPFVPETGAPPFNISATATLETANITNPGDEDAYPVWTLYGPITSAWMGVGDSRIHVPFTLQEGEFLRVDTAPTDGRAMFGQIPYVPGKGIDRTADLGPSTEYAEIPPGERRKLSLDMEGTGTVEVSLTPLYHRAW</sequence>
<evidence type="ECO:0000313" key="2">
    <source>
        <dbReference type="Proteomes" id="UP000252770"/>
    </source>
</evidence>
<organism evidence="1 2">
    <name type="scientific">Desertihabitans brevis</name>
    <dbReference type="NCBI Taxonomy" id="2268447"/>
    <lineage>
        <taxon>Bacteria</taxon>
        <taxon>Bacillati</taxon>
        <taxon>Actinomycetota</taxon>
        <taxon>Actinomycetes</taxon>
        <taxon>Propionibacteriales</taxon>
        <taxon>Propionibacteriaceae</taxon>
        <taxon>Desertihabitans</taxon>
    </lineage>
</organism>
<gene>
    <name evidence="1" type="ORF">DT076_16570</name>
</gene>
<dbReference type="AlphaFoldDB" id="A0A367YTA7"/>
<comment type="caution">
    <text evidence="1">The sequence shown here is derived from an EMBL/GenBank/DDBJ whole genome shotgun (WGS) entry which is preliminary data.</text>
</comment>
<accession>A0A367YTA7</accession>
<proteinExistence type="predicted"/>
<name>A0A367YTA7_9ACTN</name>
<reference evidence="1 2" key="1">
    <citation type="submission" date="2018-07" db="EMBL/GenBank/DDBJ databases">
        <title>Desertimonas flava gen. nov. sp. nov.</title>
        <authorList>
            <person name="Liu S."/>
        </authorList>
    </citation>
    <scope>NUCLEOTIDE SEQUENCE [LARGE SCALE GENOMIC DNA]</scope>
    <source>
        <strain evidence="1 2">16Sb5-5</strain>
    </source>
</reference>
<evidence type="ECO:0008006" key="3">
    <source>
        <dbReference type="Google" id="ProtNLM"/>
    </source>
</evidence>
<keyword evidence="2" id="KW-1185">Reference proteome</keyword>
<dbReference type="Proteomes" id="UP000252770">
    <property type="component" value="Unassembled WGS sequence"/>
</dbReference>
<dbReference type="EMBL" id="QOUI01000012">
    <property type="protein sequence ID" value="RCK68262.1"/>
    <property type="molecule type" value="Genomic_DNA"/>
</dbReference>